<dbReference type="AlphaFoldDB" id="A0A0R1RQ97"/>
<protein>
    <recommendedName>
        <fullName evidence="11">Glycerol uptake facilitator protein</fullName>
    </recommendedName>
</protein>
<feature type="transmembrane region" description="Helical" evidence="8">
    <location>
        <begin position="216"/>
        <end position="240"/>
    </location>
</feature>
<evidence type="ECO:0000256" key="5">
    <source>
        <dbReference type="ARBA" id="ARBA00022989"/>
    </source>
</evidence>
<dbReference type="GO" id="GO:0015254">
    <property type="term" value="F:glycerol channel activity"/>
    <property type="evidence" value="ECO:0007669"/>
    <property type="project" value="TreeGrafter"/>
</dbReference>
<comment type="caution">
    <text evidence="9">The sequence shown here is derived from an EMBL/GenBank/DDBJ whole genome shotgun (WGS) entry which is preliminary data.</text>
</comment>
<proteinExistence type="inferred from homology"/>
<dbReference type="NCBIfam" id="NF043012">
    <property type="entry name" value="LacAcidTportLarD"/>
    <property type="match status" value="1"/>
</dbReference>
<feature type="transmembrane region" description="Helical" evidence="8">
    <location>
        <begin position="140"/>
        <end position="160"/>
    </location>
</feature>
<sequence length="242" mass="26013">MEEIIVIHQLLAEFMGTALMIVFGVGVHSDEVLKGSKYRGSGHLFSITTWGFGITVALFIFGDVSINPAMVLAQCVLGNIPWMMFIPYSVAEVLGGVVGAIIVYIMYTDEFKASEGNIDPVAVRNIFSTAPGIRNLPRNFFVEFFATFVFIASIIAITQIKTPGIAPIAVGLLVWAIGMGMGGPTGFAMNLARDMGPRIAHAILPIKNKADSDWQYGIIVPGIAPFVGGLCAALFMHGFFGY</sequence>
<dbReference type="eggNOG" id="COG0580">
    <property type="taxonomic scope" value="Bacteria"/>
</dbReference>
<keyword evidence="5 8" id="KW-1133">Transmembrane helix</keyword>
<comment type="similarity">
    <text evidence="2 7">Belongs to the MIP/aquaporin (TC 1.A.8) family.</text>
</comment>
<feature type="transmembrane region" description="Helical" evidence="8">
    <location>
        <begin position="82"/>
        <end position="107"/>
    </location>
</feature>
<evidence type="ECO:0000256" key="6">
    <source>
        <dbReference type="ARBA" id="ARBA00023136"/>
    </source>
</evidence>
<name>A0A0R1RQ97_9LACO</name>
<evidence type="ECO:0000313" key="9">
    <source>
        <dbReference type="EMBL" id="KRL58494.1"/>
    </source>
</evidence>
<dbReference type="Proteomes" id="UP000051264">
    <property type="component" value="Unassembled WGS sequence"/>
</dbReference>
<dbReference type="PRINTS" id="PR00783">
    <property type="entry name" value="MINTRINSICP"/>
</dbReference>
<dbReference type="InterPro" id="IPR000425">
    <property type="entry name" value="MIP"/>
</dbReference>
<dbReference type="InterPro" id="IPR023271">
    <property type="entry name" value="Aquaporin-like"/>
</dbReference>
<reference evidence="9 10" key="1">
    <citation type="journal article" date="2015" name="Genome Announc.">
        <title>Expanding the biotechnology potential of lactobacilli through comparative genomics of 213 strains and associated genera.</title>
        <authorList>
            <person name="Sun Z."/>
            <person name="Harris H.M."/>
            <person name="McCann A."/>
            <person name="Guo C."/>
            <person name="Argimon S."/>
            <person name="Zhang W."/>
            <person name="Yang X."/>
            <person name="Jeffery I.B."/>
            <person name="Cooney J.C."/>
            <person name="Kagawa T.F."/>
            <person name="Liu W."/>
            <person name="Song Y."/>
            <person name="Salvetti E."/>
            <person name="Wrobel A."/>
            <person name="Rasinkangas P."/>
            <person name="Parkhill J."/>
            <person name="Rea M.C."/>
            <person name="O'Sullivan O."/>
            <person name="Ritari J."/>
            <person name="Douillard F.P."/>
            <person name="Paul Ross R."/>
            <person name="Yang R."/>
            <person name="Briner A.E."/>
            <person name="Felis G.E."/>
            <person name="de Vos W.M."/>
            <person name="Barrangou R."/>
            <person name="Klaenhammer T.R."/>
            <person name="Caufield P.W."/>
            <person name="Cui Y."/>
            <person name="Zhang H."/>
            <person name="O'Toole P.W."/>
        </authorList>
    </citation>
    <scope>NUCLEOTIDE SEQUENCE [LARGE SCALE GENOMIC DNA]</scope>
    <source>
        <strain evidence="9 10">DSM 14340</strain>
    </source>
</reference>
<feature type="transmembrane region" description="Helical" evidence="8">
    <location>
        <begin position="166"/>
        <end position="189"/>
    </location>
</feature>
<dbReference type="PANTHER" id="PTHR43829">
    <property type="entry name" value="AQUAPORIN OR AQUAGLYCEROPORIN RELATED"/>
    <property type="match status" value="1"/>
</dbReference>
<dbReference type="PANTHER" id="PTHR43829:SF9">
    <property type="entry name" value="AQUAPORIN-9"/>
    <property type="match status" value="1"/>
</dbReference>
<evidence type="ECO:0000256" key="7">
    <source>
        <dbReference type="RuleBase" id="RU000477"/>
    </source>
</evidence>
<dbReference type="SUPFAM" id="SSF81338">
    <property type="entry name" value="Aquaporin-like"/>
    <property type="match status" value="1"/>
</dbReference>
<dbReference type="EMBL" id="AZEX01000070">
    <property type="protein sequence ID" value="KRL58494.1"/>
    <property type="molecule type" value="Genomic_DNA"/>
</dbReference>
<accession>A0A0R1RQ97</accession>
<evidence type="ECO:0008006" key="11">
    <source>
        <dbReference type="Google" id="ProtNLM"/>
    </source>
</evidence>
<organism evidence="9 10">
    <name type="scientific">Latilactobacillus fuchuensis DSM 14340 = JCM 11249</name>
    <dbReference type="NCBI Taxonomy" id="1423747"/>
    <lineage>
        <taxon>Bacteria</taxon>
        <taxon>Bacillati</taxon>
        <taxon>Bacillota</taxon>
        <taxon>Bacilli</taxon>
        <taxon>Lactobacillales</taxon>
        <taxon>Lactobacillaceae</taxon>
        <taxon>Latilactobacillus</taxon>
    </lineage>
</organism>
<dbReference type="STRING" id="1423747.FC69_GL000364"/>
<dbReference type="GO" id="GO:0005886">
    <property type="term" value="C:plasma membrane"/>
    <property type="evidence" value="ECO:0007669"/>
    <property type="project" value="TreeGrafter"/>
</dbReference>
<evidence type="ECO:0000256" key="8">
    <source>
        <dbReference type="SAM" id="Phobius"/>
    </source>
</evidence>
<keyword evidence="4 7" id="KW-0812">Transmembrane</keyword>
<evidence type="ECO:0000313" key="10">
    <source>
        <dbReference type="Proteomes" id="UP000051264"/>
    </source>
</evidence>
<dbReference type="PATRIC" id="fig|1423747.3.peg.372"/>
<comment type="subcellular location">
    <subcellularLocation>
        <location evidence="1">Membrane</location>
        <topology evidence="1">Multi-pass membrane protein</topology>
    </subcellularLocation>
</comment>
<keyword evidence="3 7" id="KW-0813">Transport</keyword>
<evidence type="ECO:0000256" key="4">
    <source>
        <dbReference type="ARBA" id="ARBA00022692"/>
    </source>
</evidence>
<gene>
    <name evidence="9" type="ORF">FC69_GL000364</name>
</gene>
<feature type="transmembrane region" description="Helical" evidence="8">
    <location>
        <begin position="6"/>
        <end position="28"/>
    </location>
</feature>
<keyword evidence="6 8" id="KW-0472">Membrane</keyword>
<evidence type="ECO:0000256" key="3">
    <source>
        <dbReference type="ARBA" id="ARBA00022448"/>
    </source>
</evidence>
<dbReference type="Gene3D" id="1.20.1080.10">
    <property type="entry name" value="Glycerol uptake facilitator protein"/>
    <property type="match status" value="1"/>
</dbReference>
<dbReference type="InterPro" id="IPR053481">
    <property type="entry name" value="MIP/AQP_LacticAcid_Trans"/>
</dbReference>
<dbReference type="Pfam" id="PF00230">
    <property type="entry name" value="MIP"/>
    <property type="match status" value="1"/>
</dbReference>
<dbReference type="InterPro" id="IPR050363">
    <property type="entry name" value="MIP/Aquaporin"/>
</dbReference>
<evidence type="ECO:0000256" key="2">
    <source>
        <dbReference type="ARBA" id="ARBA00006175"/>
    </source>
</evidence>
<feature type="transmembrane region" description="Helical" evidence="8">
    <location>
        <begin position="40"/>
        <end position="62"/>
    </location>
</feature>
<evidence type="ECO:0000256" key="1">
    <source>
        <dbReference type="ARBA" id="ARBA00004141"/>
    </source>
</evidence>